<dbReference type="InterPro" id="IPR052063">
    <property type="entry name" value="Polysaccharide_Lyase_1"/>
</dbReference>
<sequence>MTITARLIALPLAGLALIPLPATLSAASAKTSASSATTAFPGAVGWASTTPGGRGGRIIRVTTLAADGPGSLKAALEAKGPRIVVFEVGGVIDMARQTITIREPYLTIAGQTAPSPGITLIRSGIDIATHDVIMRHIRVRTGVDDQPLLSGWEADAMSVVGGHDIIVDHCSFTWAIDENMSASGPRFNGKTPDEWRANTAHNITFSYNLAAEGLANASHPKGEHSKGTLIHDNATNILIYRNVYAHNVERNPLLKGGVHAAVVNNIIYDPGERGVHYNLMALEWGEHPYQNGKLAAVGNVMRGGVSTATGLPFLTLGGDGDLEYYGKDNLAVDKFGKPLPMFGRYGETKARLIETQTPPTWWQGLDVLPVRDVETHVLWRAGARPWDRDADDLRVLFFVAEGRGEIIDNEKQVGGYPKFAPTRAPFVEGDWNLDTMEPKSGRYPGQKDETTEHLSDRDKMMRQEPKP</sequence>
<dbReference type="PANTHER" id="PTHR42970:SF1">
    <property type="entry name" value="PECTATE LYASE C-RELATED"/>
    <property type="match status" value="1"/>
</dbReference>
<feature type="chain" id="PRO_5001773868" evidence="4">
    <location>
        <begin position="27"/>
        <end position="467"/>
    </location>
</feature>
<dbReference type="SUPFAM" id="SSF51126">
    <property type="entry name" value="Pectin lyase-like"/>
    <property type="match status" value="1"/>
</dbReference>
<dbReference type="GO" id="GO:0046872">
    <property type="term" value="F:metal ion binding"/>
    <property type="evidence" value="ECO:0007669"/>
    <property type="project" value="UniProtKB-KW"/>
</dbReference>
<dbReference type="Gene3D" id="2.160.20.10">
    <property type="entry name" value="Single-stranded right-handed beta-helix, Pectin lyase-like"/>
    <property type="match status" value="1"/>
</dbReference>
<feature type="region of interest" description="Disordered" evidence="3">
    <location>
        <begin position="429"/>
        <end position="467"/>
    </location>
</feature>
<dbReference type="PANTHER" id="PTHR42970">
    <property type="entry name" value="PECTATE LYASE C-RELATED"/>
    <property type="match status" value="1"/>
</dbReference>
<organism evidence="5 6">
    <name type="scientific">Sphingobium yanoikuyae</name>
    <name type="common">Sphingomonas yanoikuyae</name>
    <dbReference type="NCBI Taxonomy" id="13690"/>
    <lineage>
        <taxon>Bacteria</taxon>
        <taxon>Pseudomonadati</taxon>
        <taxon>Pseudomonadota</taxon>
        <taxon>Alphaproteobacteria</taxon>
        <taxon>Sphingomonadales</taxon>
        <taxon>Sphingomonadaceae</taxon>
        <taxon>Sphingobium</taxon>
    </lineage>
</organism>
<keyword evidence="1" id="KW-0479">Metal-binding</keyword>
<evidence type="ECO:0000256" key="2">
    <source>
        <dbReference type="ARBA" id="ARBA00023180"/>
    </source>
</evidence>
<dbReference type="PATRIC" id="fig|13690.10.peg.4974"/>
<proteinExistence type="predicted"/>
<keyword evidence="5" id="KW-0456">Lyase</keyword>
<dbReference type="EMBL" id="JGVR01000051">
    <property type="protein sequence ID" value="KEZ14475.1"/>
    <property type="molecule type" value="Genomic_DNA"/>
</dbReference>
<feature type="signal peptide" evidence="4">
    <location>
        <begin position="1"/>
        <end position="26"/>
    </location>
</feature>
<evidence type="ECO:0000256" key="3">
    <source>
        <dbReference type="SAM" id="MobiDB-lite"/>
    </source>
</evidence>
<dbReference type="GO" id="GO:0016829">
    <property type="term" value="F:lyase activity"/>
    <property type="evidence" value="ECO:0007669"/>
    <property type="project" value="UniProtKB-KW"/>
</dbReference>
<dbReference type="eggNOG" id="COG3866">
    <property type="taxonomic scope" value="Bacteria"/>
</dbReference>
<comment type="caution">
    <text evidence="5">The sequence shown here is derived from an EMBL/GenBank/DDBJ whole genome shotgun (WGS) entry which is preliminary data.</text>
</comment>
<feature type="compositionally biased region" description="Basic and acidic residues" evidence="3">
    <location>
        <begin position="436"/>
        <end position="467"/>
    </location>
</feature>
<dbReference type="InterPro" id="IPR011050">
    <property type="entry name" value="Pectin_lyase_fold/virulence"/>
</dbReference>
<reference evidence="5 6" key="1">
    <citation type="submission" date="2014-03" db="EMBL/GenBank/DDBJ databases">
        <title>Genome sequence of Sphingobium yanoikuyae B1.</title>
        <authorList>
            <person name="Gan H.M."/>
            <person name="Gan H.Y."/>
            <person name="Savka M.A."/>
        </authorList>
    </citation>
    <scope>NUCLEOTIDE SEQUENCE [LARGE SCALE GENOMIC DNA]</scope>
    <source>
        <strain evidence="5 6">B1</strain>
    </source>
</reference>
<dbReference type="InterPro" id="IPR012334">
    <property type="entry name" value="Pectin_lyas_fold"/>
</dbReference>
<dbReference type="RefSeq" id="WP_037522585.1">
    <property type="nucleotide sequence ID" value="NZ_JGVR01000051.1"/>
</dbReference>
<dbReference type="AlphaFoldDB" id="A0A084E933"/>
<protein>
    <submittedName>
        <fullName evidence="5">Pectate lyase</fullName>
    </submittedName>
</protein>
<keyword evidence="4" id="KW-0732">Signal</keyword>
<evidence type="ECO:0000313" key="5">
    <source>
        <dbReference type="EMBL" id="KEZ14475.1"/>
    </source>
</evidence>
<gene>
    <name evidence="5" type="ORF">CP98_04817</name>
</gene>
<evidence type="ECO:0000256" key="1">
    <source>
        <dbReference type="ARBA" id="ARBA00022723"/>
    </source>
</evidence>
<keyword evidence="2" id="KW-0325">Glycoprotein</keyword>
<evidence type="ECO:0000313" key="6">
    <source>
        <dbReference type="Proteomes" id="UP000028534"/>
    </source>
</evidence>
<accession>A0A084E933</accession>
<name>A0A084E933_SPHYA</name>
<dbReference type="Proteomes" id="UP000028534">
    <property type="component" value="Unassembled WGS sequence"/>
</dbReference>
<dbReference type="STRING" id="13690.AX777_22920"/>
<evidence type="ECO:0000256" key="4">
    <source>
        <dbReference type="SAM" id="SignalP"/>
    </source>
</evidence>